<feature type="chain" id="PRO_5035835498" evidence="1">
    <location>
        <begin position="19"/>
        <end position="270"/>
    </location>
</feature>
<proteinExistence type="predicted"/>
<keyword evidence="3" id="KW-1185">Reference proteome</keyword>
<reference evidence="2" key="1">
    <citation type="submission" date="2021-04" db="EMBL/GenBank/DDBJ databases">
        <authorList>
            <consortium name="Molecular Ecology Group"/>
        </authorList>
    </citation>
    <scope>NUCLEOTIDE SEQUENCE</scope>
</reference>
<dbReference type="OrthoDB" id="6042561at2759"/>
<feature type="signal peptide" evidence="1">
    <location>
        <begin position="1"/>
        <end position="18"/>
    </location>
</feature>
<accession>A0A8S3YKW1</accession>
<evidence type="ECO:0000313" key="3">
    <source>
        <dbReference type="Proteomes" id="UP000678393"/>
    </source>
</evidence>
<organism evidence="2 3">
    <name type="scientific">Candidula unifasciata</name>
    <dbReference type="NCBI Taxonomy" id="100452"/>
    <lineage>
        <taxon>Eukaryota</taxon>
        <taxon>Metazoa</taxon>
        <taxon>Spiralia</taxon>
        <taxon>Lophotrochozoa</taxon>
        <taxon>Mollusca</taxon>
        <taxon>Gastropoda</taxon>
        <taxon>Heterobranchia</taxon>
        <taxon>Euthyneura</taxon>
        <taxon>Panpulmonata</taxon>
        <taxon>Eupulmonata</taxon>
        <taxon>Stylommatophora</taxon>
        <taxon>Helicina</taxon>
        <taxon>Helicoidea</taxon>
        <taxon>Geomitridae</taxon>
        <taxon>Candidula</taxon>
    </lineage>
</organism>
<dbReference type="Proteomes" id="UP000678393">
    <property type="component" value="Unassembled WGS sequence"/>
</dbReference>
<evidence type="ECO:0000313" key="2">
    <source>
        <dbReference type="EMBL" id="CAG5115670.1"/>
    </source>
</evidence>
<dbReference type="EMBL" id="CAJHNH020000147">
    <property type="protein sequence ID" value="CAG5115670.1"/>
    <property type="molecule type" value="Genomic_DNA"/>
</dbReference>
<keyword evidence="1" id="KW-0732">Signal</keyword>
<sequence>MGLIVLILTAYFANCVLDIKWDGLRVQWNQNVTNPNYFVKFSRTEHQAVIRGFTKIGDCDLTAKWRGRRYIQDSDYTVILLFDIKGYIAGIQTAIPTTSTYPPLKLKPPFIDEGGRSVLTAYFTDPSKICTTGRTADEFAIEGTGSTLYIQDNIYPEASTRMPSSVDEARRTAPWTISKCLNYMGLHYYHNITSELECDSLFPVGLLYHKGELLGFAWLFMQYLPLKRYETVAKRFYPYVLTQVPKCFDEYDYFTSQHVYLIKNVEDVIC</sequence>
<name>A0A8S3YKW1_9EUPU</name>
<protein>
    <submittedName>
        <fullName evidence="2">Uncharacterized protein</fullName>
    </submittedName>
</protein>
<comment type="caution">
    <text evidence="2">The sequence shown here is derived from an EMBL/GenBank/DDBJ whole genome shotgun (WGS) entry which is preliminary data.</text>
</comment>
<evidence type="ECO:0000256" key="1">
    <source>
        <dbReference type="SAM" id="SignalP"/>
    </source>
</evidence>
<gene>
    <name evidence="2" type="ORF">CUNI_LOCUS1228</name>
</gene>
<dbReference type="AlphaFoldDB" id="A0A8S3YKW1"/>